<organism evidence="1 2">
    <name type="scientific">Colletotrichum navitas</name>
    <dbReference type="NCBI Taxonomy" id="681940"/>
    <lineage>
        <taxon>Eukaryota</taxon>
        <taxon>Fungi</taxon>
        <taxon>Dikarya</taxon>
        <taxon>Ascomycota</taxon>
        <taxon>Pezizomycotina</taxon>
        <taxon>Sordariomycetes</taxon>
        <taxon>Hypocreomycetidae</taxon>
        <taxon>Glomerellales</taxon>
        <taxon>Glomerellaceae</taxon>
        <taxon>Colletotrichum</taxon>
        <taxon>Colletotrichum graminicola species complex</taxon>
    </lineage>
</organism>
<comment type="caution">
    <text evidence="1">The sequence shown here is derived from an EMBL/GenBank/DDBJ whole genome shotgun (WGS) entry which is preliminary data.</text>
</comment>
<protein>
    <submittedName>
        <fullName evidence="1">Uncharacterized protein</fullName>
    </submittedName>
</protein>
<keyword evidence="2" id="KW-1185">Reference proteome</keyword>
<accession>A0AAD8Q127</accession>
<evidence type="ECO:0000313" key="2">
    <source>
        <dbReference type="Proteomes" id="UP001230504"/>
    </source>
</evidence>
<dbReference type="GeneID" id="85441887"/>
<proteinExistence type="predicted"/>
<dbReference type="RefSeq" id="XP_060414909.1">
    <property type="nucleotide sequence ID" value="XM_060557647.1"/>
</dbReference>
<name>A0AAD8Q127_9PEZI</name>
<gene>
    <name evidence="1" type="ORF">LY79DRAFT_551426</name>
</gene>
<dbReference type="EMBL" id="JAHLJV010000024">
    <property type="protein sequence ID" value="KAK1593623.1"/>
    <property type="molecule type" value="Genomic_DNA"/>
</dbReference>
<sequence length="56" mass="6188">MLPILQTAAPGKPCLPLILLDAVLTFWPWPLAHVLATDWTDQNALLSHPTLESPLF</sequence>
<dbReference type="Proteomes" id="UP001230504">
    <property type="component" value="Unassembled WGS sequence"/>
</dbReference>
<reference evidence="1" key="1">
    <citation type="submission" date="2021-06" db="EMBL/GenBank/DDBJ databases">
        <title>Comparative genomics, transcriptomics and evolutionary studies reveal genomic signatures of adaptation to plant cell wall in hemibiotrophic fungi.</title>
        <authorList>
            <consortium name="DOE Joint Genome Institute"/>
            <person name="Baroncelli R."/>
            <person name="Diaz J.F."/>
            <person name="Benocci T."/>
            <person name="Peng M."/>
            <person name="Battaglia E."/>
            <person name="Haridas S."/>
            <person name="Andreopoulos W."/>
            <person name="Labutti K."/>
            <person name="Pangilinan J."/>
            <person name="Floch G.L."/>
            <person name="Makela M.R."/>
            <person name="Henrissat B."/>
            <person name="Grigoriev I.V."/>
            <person name="Crouch J.A."/>
            <person name="De Vries R.P."/>
            <person name="Sukno S.A."/>
            <person name="Thon M.R."/>
        </authorList>
    </citation>
    <scope>NUCLEOTIDE SEQUENCE</scope>
    <source>
        <strain evidence="1">CBS 125086</strain>
    </source>
</reference>
<evidence type="ECO:0000313" key="1">
    <source>
        <dbReference type="EMBL" id="KAK1593623.1"/>
    </source>
</evidence>
<dbReference type="AlphaFoldDB" id="A0AAD8Q127"/>